<dbReference type="EMBL" id="QGTW01000012">
    <property type="protein sequence ID" value="PWW25889.1"/>
    <property type="molecule type" value="Genomic_DNA"/>
</dbReference>
<sequence length="47" mass="5585">MDKLMLKIFNIILLILAGSVLTRNGFIKSQMNYWARRAFYNFLRMAT</sequence>
<keyword evidence="1" id="KW-0472">Membrane</keyword>
<reference evidence="2 3" key="1">
    <citation type="submission" date="2018-05" db="EMBL/GenBank/DDBJ databases">
        <title>Freshwater and sediment microbial communities from various areas in North America, analyzing microbe dynamics in response to fracking.</title>
        <authorList>
            <person name="Lamendella R."/>
        </authorList>
    </citation>
    <scope>NUCLEOTIDE SEQUENCE [LARGE SCALE GENOMIC DNA]</scope>
    <source>
        <strain evidence="2 3">15_TX</strain>
    </source>
</reference>
<evidence type="ECO:0000313" key="3">
    <source>
        <dbReference type="Proteomes" id="UP000247150"/>
    </source>
</evidence>
<dbReference type="Proteomes" id="UP000247150">
    <property type="component" value="Unassembled WGS sequence"/>
</dbReference>
<dbReference type="RefSeq" id="WP_181396073.1">
    <property type="nucleotide sequence ID" value="NZ_QGTW01000012.1"/>
</dbReference>
<accession>A0A2V2ZQ78</accession>
<organism evidence="2 3">
    <name type="scientific">Cytobacillus oceanisediminis</name>
    <dbReference type="NCBI Taxonomy" id="665099"/>
    <lineage>
        <taxon>Bacteria</taxon>
        <taxon>Bacillati</taxon>
        <taxon>Bacillota</taxon>
        <taxon>Bacilli</taxon>
        <taxon>Bacillales</taxon>
        <taxon>Bacillaceae</taxon>
        <taxon>Cytobacillus</taxon>
    </lineage>
</organism>
<evidence type="ECO:0000313" key="2">
    <source>
        <dbReference type="EMBL" id="PWW25889.1"/>
    </source>
</evidence>
<proteinExistence type="predicted"/>
<comment type="caution">
    <text evidence="2">The sequence shown here is derived from an EMBL/GenBank/DDBJ whole genome shotgun (WGS) entry which is preliminary data.</text>
</comment>
<gene>
    <name evidence="2" type="ORF">DFO73_112182</name>
</gene>
<protein>
    <submittedName>
        <fullName evidence="2">Uncharacterized protein</fullName>
    </submittedName>
</protein>
<keyword evidence="1" id="KW-1133">Transmembrane helix</keyword>
<dbReference type="AlphaFoldDB" id="A0A2V2ZQ78"/>
<feature type="transmembrane region" description="Helical" evidence="1">
    <location>
        <begin position="6"/>
        <end position="27"/>
    </location>
</feature>
<name>A0A2V2ZQ78_9BACI</name>
<keyword evidence="1" id="KW-0812">Transmembrane</keyword>
<evidence type="ECO:0000256" key="1">
    <source>
        <dbReference type="SAM" id="Phobius"/>
    </source>
</evidence>